<dbReference type="PANTHER" id="PTHR42941">
    <property type="entry name" value="SLL1037 PROTEIN"/>
    <property type="match status" value="1"/>
</dbReference>
<dbReference type="EMBL" id="QZEV01000030">
    <property type="protein sequence ID" value="RJL05152.1"/>
    <property type="molecule type" value="Genomic_DNA"/>
</dbReference>
<dbReference type="PANTHER" id="PTHR42941:SF1">
    <property type="entry name" value="SLL1037 PROTEIN"/>
    <property type="match status" value="1"/>
</dbReference>
<evidence type="ECO:0000313" key="3">
    <source>
        <dbReference type="Proteomes" id="UP000285530"/>
    </source>
</evidence>
<dbReference type="InterPro" id="IPR011852">
    <property type="entry name" value="TRAP_TAXI"/>
</dbReference>
<dbReference type="SUPFAM" id="SSF53850">
    <property type="entry name" value="Periplasmic binding protein-like II"/>
    <property type="match status" value="1"/>
</dbReference>
<accession>A0A418ZXA2</accession>
<dbReference type="NCBIfam" id="TIGR02122">
    <property type="entry name" value="TRAP_TAXI"/>
    <property type="match status" value="1"/>
</dbReference>
<keyword evidence="1" id="KW-0732">Signal</keyword>
<protein>
    <submittedName>
        <fullName evidence="2">TAXI family TRAP transporter solute-binding subunit</fullName>
    </submittedName>
</protein>
<feature type="signal peptide" evidence="1">
    <location>
        <begin position="1"/>
        <end position="22"/>
    </location>
</feature>
<evidence type="ECO:0000313" key="2">
    <source>
        <dbReference type="EMBL" id="RJL05152.1"/>
    </source>
</evidence>
<dbReference type="Gene3D" id="3.40.190.10">
    <property type="entry name" value="Periplasmic binding protein-like II"/>
    <property type="match status" value="2"/>
</dbReference>
<dbReference type="Pfam" id="PF16868">
    <property type="entry name" value="NMT1_3"/>
    <property type="match status" value="1"/>
</dbReference>
<dbReference type="RefSeq" id="WP_119886074.1">
    <property type="nucleotide sequence ID" value="NZ_CP067169.1"/>
</dbReference>
<organism evidence="2 3">
    <name type="scientific">Paracoccus aestuarii</name>
    <dbReference type="NCBI Taxonomy" id="453842"/>
    <lineage>
        <taxon>Bacteria</taxon>
        <taxon>Pseudomonadati</taxon>
        <taxon>Pseudomonadota</taxon>
        <taxon>Alphaproteobacteria</taxon>
        <taxon>Rhodobacterales</taxon>
        <taxon>Paracoccaceae</taxon>
        <taxon>Paracoccus</taxon>
    </lineage>
</organism>
<dbReference type="Proteomes" id="UP000285530">
    <property type="component" value="Unassembled WGS sequence"/>
</dbReference>
<evidence type="ECO:0000256" key="1">
    <source>
        <dbReference type="SAM" id="SignalP"/>
    </source>
</evidence>
<proteinExistence type="predicted"/>
<comment type="caution">
    <text evidence="2">The sequence shown here is derived from an EMBL/GenBank/DDBJ whole genome shotgun (WGS) entry which is preliminary data.</text>
</comment>
<name>A0A418ZXA2_9RHOB</name>
<dbReference type="CDD" id="cd13568">
    <property type="entry name" value="PBP2_TAXI_TRAP_like_3"/>
    <property type="match status" value="1"/>
</dbReference>
<dbReference type="AlphaFoldDB" id="A0A418ZXA2"/>
<gene>
    <name evidence="2" type="ORF">D3P06_08055</name>
</gene>
<keyword evidence="3" id="KW-1185">Reference proteome</keyword>
<feature type="chain" id="PRO_5018986693" evidence="1">
    <location>
        <begin position="23"/>
        <end position="321"/>
    </location>
</feature>
<sequence length="321" mass="34123">MRKLKPVLLSTAFALAATPLMAQQEQFITIGTGGQTGVYYVVGQSVCRLVNRDTAETGLRCTAPATGGSIDNINQIKAGGMTMGVAQSDWQHHAYNGTSDYEGDAFENLRAVFAVHPEPFTVVARADSGVETFADLAGKRVNVGNPGSGSRGTFEVVLDAMGMSMGDFALASELRPAEQSAALGDNQVDAISYTVGHPNGSIQEATSTVDARLVEVAGPEIDALVEANPFYATATIPGGMYAGNDEDVQTFGVKATFVTSADVPEETVYQVVKAVFDNFDRFKGLHPAFANLTHEEMIGEGNSAPLHPGAERYYREQGWLE</sequence>
<dbReference type="OrthoDB" id="9776669at2"/>
<reference evidence="2 3" key="1">
    <citation type="submission" date="2018-09" db="EMBL/GenBank/DDBJ databases">
        <title>Paracoccus onubensis nov. sp. a moderate halophilic bacterium isolated from Gruta de las Maravillas (Aracena, Spain).</title>
        <authorList>
            <person name="Jurado V."/>
            <person name="Gutierrez-Patricio S."/>
            <person name="Gonzalez-Pimentel J.L."/>
            <person name="Laiz L."/>
            <person name="Saiz-Jimenez C."/>
        </authorList>
    </citation>
    <scope>NUCLEOTIDE SEQUENCE [LARGE SCALE GENOMIC DNA]</scope>
    <source>
        <strain evidence="2 3">DSM 19484</strain>
    </source>
</reference>